<dbReference type="PANTHER" id="PTHR45458:SF3">
    <property type="entry name" value="CHAIN DEHYDROGENASE (ATSC), PUTATIVE-RELATED"/>
    <property type="match status" value="1"/>
</dbReference>
<dbReference type="PANTHER" id="PTHR45458">
    <property type="entry name" value="SHORT-CHAIN DEHYDROGENASE/REDUCTASE SDR"/>
    <property type="match status" value="1"/>
</dbReference>
<comment type="caution">
    <text evidence="2">The sequence shown here is derived from an EMBL/GenBank/DDBJ whole genome shotgun (WGS) entry which is preliminary data.</text>
</comment>
<dbReference type="SUPFAM" id="SSF51735">
    <property type="entry name" value="NAD(P)-binding Rossmann-fold domains"/>
    <property type="match status" value="1"/>
</dbReference>
<name>A0A5M3YZV5_ASPTE</name>
<dbReference type="EMBL" id="BLJY01000006">
    <property type="protein sequence ID" value="GFF16788.1"/>
    <property type="molecule type" value="Genomic_DNA"/>
</dbReference>
<evidence type="ECO:0000256" key="1">
    <source>
        <dbReference type="RuleBase" id="RU000363"/>
    </source>
</evidence>
<dbReference type="PRINTS" id="PR00081">
    <property type="entry name" value="GDHRDH"/>
</dbReference>
<dbReference type="OrthoDB" id="7289984at2759"/>
<evidence type="ECO:0000313" key="3">
    <source>
        <dbReference type="Proteomes" id="UP000452235"/>
    </source>
</evidence>
<gene>
    <name evidence="2" type="ORF">ATEIFO6365_0006012500</name>
</gene>
<dbReference type="InterPro" id="IPR002347">
    <property type="entry name" value="SDR_fam"/>
</dbReference>
<dbReference type="Gene3D" id="3.40.50.720">
    <property type="entry name" value="NAD(P)-binding Rossmann-like Domain"/>
    <property type="match status" value="1"/>
</dbReference>
<dbReference type="PRINTS" id="PR00080">
    <property type="entry name" value="SDRFAMILY"/>
</dbReference>
<proteinExistence type="inferred from homology"/>
<dbReference type="Proteomes" id="UP000452235">
    <property type="component" value="Unassembled WGS sequence"/>
</dbReference>
<dbReference type="AlphaFoldDB" id="A0A5M3YZV5"/>
<protein>
    <submittedName>
        <fullName evidence="2">Short-chain dehydrogenase</fullName>
    </submittedName>
</protein>
<reference evidence="2 3" key="1">
    <citation type="submission" date="2020-01" db="EMBL/GenBank/DDBJ databases">
        <title>Aspergillus terreus IFO 6365 whole genome shotgun sequence.</title>
        <authorList>
            <person name="Kanamasa S."/>
            <person name="Takahashi H."/>
        </authorList>
    </citation>
    <scope>NUCLEOTIDE SEQUENCE [LARGE SCALE GENOMIC DNA]</scope>
    <source>
        <strain evidence="2 3">IFO 6365</strain>
    </source>
</reference>
<comment type="similarity">
    <text evidence="1">Belongs to the short-chain dehydrogenases/reductases (SDR) family.</text>
</comment>
<accession>A0A5M3YZV5</accession>
<keyword evidence="3" id="KW-1185">Reference proteome</keyword>
<dbReference type="Pfam" id="PF00106">
    <property type="entry name" value="adh_short"/>
    <property type="match status" value="1"/>
</dbReference>
<organism evidence="2 3">
    <name type="scientific">Aspergillus terreus</name>
    <dbReference type="NCBI Taxonomy" id="33178"/>
    <lineage>
        <taxon>Eukaryota</taxon>
        <taxon>Fungi</taxon>
        <taxon>Dikarya</taxon>
        <taxon>Ascomycota</taxon>
        <taxon>Pezizomycotina</taxon>
        <taxon>Eurotiomycetes</taxon>
        <taxon>Eurotiomycetidae</taxon>
        <taxon>Eurotiales</taxon>
        <taxon>Aspergillaceae</taxon>
        <taxon>Aspergillus</taxon>
        <taxon>Aspergillus subgen. Circumdati</taxon>
    </lineage>
</organism>
<dbReference type="InterPro" id="IPR036291">
    <property type="entry name" value="NAD(P)-bd_dom_sf"/>
</dbReference>
<dbReference type="InterPro" id="IPR052184">
    <property type="entry name" value="SDR_enzymes"/>
</dbReference>
<dbReference type="GO" id="GO:0016616">
    <property type="term" value="F:oxidoreductase activity, acting on the CH-OH group of donors, NAD or NADP as acceptor"/>
    <property type="evidence" value="ECO:0007669"/>
    <property type="project" value="TreeGrafter"/>
</dbReference>
<evidence type="ECO:0000313" key="2">
    <source>
        <dbReference type="EMBL" id="GFF16788.1"/>
    </source>
</evidence>
<sequence>MAARNALIIGANRGLGLGLLEVFKEHGYNVFGTVRPQTRSDVSFKDLEATGATIFDLDYLDEDSIAAAAQKYGNDRPLDVLVNCGGIEMYPESWLETTAESLVYKYRVMTVVFFSHYPSTLQKSEFGKIVNITSEWASIAGKQAHYRVPKSALNALSISIAIELRAAKENIAVLCVDPGDVPTKLSRWAGDIDLNDSVRGMYEQIEKATIEDTGLFVNWRGHKWPY</sequence>